<evidence type="ECO:0000313" key="3">
    <source>
        <dbReference type="Proteomes" id="UP001193734"/>
    </source>
</evidence>
<sequence length="378" mass="41266">MNNIAIGICRIIAAVLLFCSCGGRGKTAASSDCTTDSLSHSSLLKISRGDGFTRVDMADPWNSGRTLHTYLLIPADNDMPETLPQGTVVRTPLQRAVVATSVHCGLISSLGCIKSIAGVCDPQYINLPEITLGITRGSIADCGNGITPTVEKIIDIDADAILLSPFQNSGGYGKIEKTGIPIIEAADYMESSALGRAEWMKFYGMLFGAEERANNMFADIEQRYGELKIMAARAKERSSVLFDRQNGAAWYVPGGHSTIGGLLRDACADNPFADDRHSGSVALPFESVLERAAHCNVWMIRYNSPRDLTLADLKTDKDGYSRFDAWQTGNVYGCNTNHSTYYEDTPFNPDRLLRDLIIICHPSLADSLGQPEYFVRMK</sequence>
<organism evidence="2 3">
    <name type="scientific">Xylanibacter rodentium</name>
    <dbReference type="NCBI Taxonomy" id="2736289"/>
    <lineage>
        <taxon>Bacteria</taxon>
        <taxon>Pseudomonadati</taxon>
        <taxon>Bacteroidota</taxon>
        <taxon>Bacteroidia</taxon>
        <taxon>Bacteroidales</taxon>
        <taxon>Prevotellaceae</taxon>
        <taxon>Xylanibacter</taxon>
    </lineage>
</organism>
<dbReference type="Proteomes" id="UP001193734">
    <property type="component" value="Unassembled WGS sequence"/>
</dbReference>
<dbReference type="InterPro" id="IPR002491">
    <property type="entry name" value="ABC_transptr_periplasmic_BD"/>
</dbReference>
<dbReference type="PROSITE" id="PS50983">
    <property type="entry name" value="FE_B12_PBP"/>
    <property type="match status" value="1"/>
</dbReference>
<dbReference type="RefSeq" id="WP_172176185.1">
    <property type="nucleotide sequence ID" value="NZ_CASGIA010000004.1"/>
</dbReference>
<gene>
    <name evidence="2" type="ORF">HPS55_04540</name>
</gene>
<proteinExistence type="predicted"/>
<name>A0ABX2AVX4_9BACT</name>
<evidence type="ECO:0000259" key="1">
    <source>
        <dbReference type="PROSITE" id="PS50983"/>
    </source>
</evidence>
<accession>A0ABX2AVX4</accession>
<dbReference type="PANTHER" id="PTHR30535:SF34">
    <property type="entry name" value="MOLYBDATE-BINDING PROTEIN MOLA"/>
    <property type="match status" value="1"/>
</dbReference>
<keyword evidence="3" id="KW-1185">Reference proteome</keyword>
<evidence type="ECO:0000313" key="2">
    <source>
        <dbReference type="EMBL" id="NPE13603.1"/>
    </source>
</evidence>
<dbReference type="EMBL" id="JABKKE010000005">
    <property type="protein sequence ID" value="NPE13603.1"/>
    <property type="molecule type" value="Genomic_DNA"/>
</dbReference>
<comment type="caution">
    <text evidence="2">The sequence shown here is derived from an EMBL/GenBank/DDBJ whole genome shotgun (WGS) entry which is preliminary data.</text>
</comment>
<dbReference type="GeneID" id="82157028"/>
<dbReference type="PANTHER" id="PTHR30535">
    <property type="entry name" value="VITAMIN B12-BINDING PROTEIN"/>
    <property type="match status" value="1"/>
</dbReference>
<dbReference type="InterPro" id="IPR050902">
    <property type="entry name" value="ABC_Transporter_SBP"/>
</dbReference>
<reference evidence="2 3" key="1">
    <citation type="submission" date="2020-05" db="EMBL/GenBank/DDBJ databases">
        <title>Distinct polysaccharide utilization as determinants for interspecies competition between intestinal Prevotella spp.</title>
        <authorList>
            <person name="Galvez E.J.C."/>
            <person name="Iljazovic A."/>
            <person name="Strowig T."/>
        </authorList>
    </citation>
    <scope>NUCLEOTIDE SEQUENCE [LARGE SCALE GENOMIC DNA]</scope>
    <source>
        <strain evidence="2 3">PROD</strain>
    </source>
</reference>
<dbReference type="SUPFAM" id="SSF53807">
    <property type="entry name" value="Helical backbone' metal receptor"/>
    <property type="match status" value="1"/>
</dbReference>
<feature type="domain" description="Fe/B12 periplasmic-binding" evidence="1">
    <location>
        <begin position="95"/>
        <end position="364"/>
    </location>
</feature>
<dbReference type="Pfam" id="PF01497">
    <property type="entry name" value="Peripla_BP_2"/>
    <property type="match status" value="1"/>
</dbReference>
<dbReference type="Gene3D" id="3.40.50.1980">
    <property type="entry name" value="Nitrogenase molybdenum iron protein domain"/>
    <property type="match status" value="2"/>
</dbReference>
<protein>
    <submittedName>
        <fullName evidence="2">ABC transporter substrate-binding protein</fullName>
    </submittedName>
</protein>